<dbReference type="GeneID" id="24920968"/>
<dbReference type="InParanoid" id="D8M7V6"/>
<reference evidence="2" key="1">
    <citation type="submission" date="2010-02" db="EMBL/GenBank/DDBJ databases">
        <title>Sequencing and annotation of the Blastocystis hominis genome.</title>
        <authorList>
            <person name="Wincker P."/>
        </authorList>
    </citation>
    <scope>NUCLEOTIDE SEQUENCE</scope>
    <source>
        <strain evidence="2">Singapore isolate B</strain>
    </source>
</reference>
<evidence type="ECO:0000313" key="2">
    <source>
        <dbReference type="EMBL" id="CBK24145.2"/>
    </source>
</evidence>
<evidence type="ECO:0000256" key="1">
    <source>
        <dbReference type="SAM" id="MobiDB-lite"/>
    </source>
</evidence>
<evidence type="ECO:0000313" key="3">
    <source>
        <dbReference type="Proteomes" id="UP000008312"/>
    </source>
</evidence>
<name>D8M7V6_BLAHO</name>
<gene>
    <name evidence="2" type="ORF">GSBLH_T00003914001</name>
</gene>
<dbReference type="AlphaFoldDB" id="D8M7V6"/>
<dbReference type="RefSeq" id="XP_012898193.1">
    <property type="nucleotide sequence ID" value="XM_013042739.1"/>
</dbReference>
<accession>D8M7V6</accession>
<protein>
    <submittedName>
        <fullName evidence="2">Uncharacterized protein</fullName>
    </submittedName>
</protein>
<keyword evidence="3" id="KW-1185">Reference proteome</keyword>
<proteinExistence type="predicted"/>
<organism evidence="2">
    <name type="scientific">Blastocystis hominis</name>
    <dbReference type="NCBI Taxonomy" id="12968"/>
    <lineage>
        <taxon>Eukaryota</taxon>
        <taxon>Sar</taxon>
        <taxon>Stramenopiles</taxon>
        <taxon>Bigyra</taxon>
        <taxon>Opalozoa</taxon>
        <taxon>Opalinata</taxon>
        <taxon>Blastocystidae</taxon>
        <taxon>Blastocystis</taxon>
    </lineage>
</organism>
<dbReference type="EMBL" id="FN668683">
    <property type="protein sequence ID" value="CBK24145.2"/>
    <property type="molecule type" value="Genomic_DNA"/>
</dbReference>
<sequence>MGSPNQNKSFLYRKTKHDHKNRSERSNASIVARKRLSQPLDTNETESSKVETDSLPECDLVDYHWKGSRKPLILNSFVMVWRNLLDRDFVTWDDRTEQSIYKDLESRLEKEEIKRIVTYIKQRIQDILFSVCE</sequence>
<dbReference type="Proteomes" id="UP000008312">
    <property type="component" value="Unassembled WGS sequence"/>
</dbReference>
<feature type="region of interest" description="Disordered" evidence="1">
    <location>
        <begin position="1"/>
        <end position="51"/>
    </location>
</feature>
<feature type="compositionally biased region" description="Basic residues" evidence="1">
    <location>
        <begin position="11"/>
        <end position="22"/>
    </location>
</feature>